<feature type="chain" id="PRO_5016130713" evidence="2">
    <location>
        <begin position="25"/>
        <end position="465"/>
    </location>
</feature>
<evidence type="ECO:0000313" key="4">
    <source>
        <dbReference type="Proteomes" id="UP000247498"/>
    </source>
</evidence>
<keyword evidence="2" id="KW-0732">Signal</keyword>
<dbReference type="STRING" id="307507.A0A2V0PHR1"/>
<dbReference type="InterPro" id="IPR017853">
    <property type="entry name" value="GH"/>
</dbReference>
<accession>A0A2V0PHR1</accession>
<comment type="caution">
    <text evidence="3">The sequence shown here is derived from an EMBL/GenBank/DDBJ whole genome shotgun (WGS) entry which is preliminary data.</text>
</comment>
<keyword evidence="4" id="KW-1185">Reference proteome</keyword>
<reference evidence="3 4" key="1">
    <citation type="journal article" date="2018" name="Sci. Rep.">
        <title>Raphidocelis subcapitata (=Pseudokirchneriella subcapitata) provides an insight into genome evolution and environmental adaptations in the Sphaeropleales.</title>
        <authorList>
            <person name="Suzuki S."/>
            <person name="Yamaguchi H."/>
            <person name="Nakajima N."/>
            <person name="Kawachi M."/>
        </authorList>
    </citation>
    <scope>NUCLEOTIDE SEQUENCE [LARGE SCALE GENOMIC DNA]</scope>
    <source>
        <strain evidence="3 4">NIES-35</strain>
    </source>
</reference>
<protein>
    <submittedName>
        <fullName evidence="3">Glycoside hydrolase</fullName>
    </submittedName>
</protein>
<dbReference type="Proteomes" id="UP000247498">
    <property type="component" value="Unassembled WGS sequence"/>
</dbReference>
<dbReference type="GO" id="GO:0016787">
    <property type="term" value="F:hydrolase activity"/>
    <property type="evidence" value="ECO:0007669"/>
    <property type="project" value="UniProtKB-KW"/>
</dbReference>
<dbReference type="InParanoid" id="A0A2V0PHR1"/>
<feature type="region of interest" description="Disordered" evidence="1">
    <location>
        <begin position="346"/>
        <end position="376"/>
    </location>
</feature>
<organism evidence="3 4">
    <name type="scientific">Raphidocelis subcapitata</name>
    <dbReference type="NCBI Taxonomy" id="307507"/>
    <lineage>
        <taxon>Eukaryota</taxon>
        <taxon>Viridiplantae</taxon>
        <taxon>Chlorophyta</taxon>
        <taxon>core chlorophytes</taxon>
        <taxon>Chlorophyceae</taxon>
        <taxon>CS clade</taxon>
        <taxon>Sphaeropleales</taxon>
        <taxon>Selenastraceae</taxon>
        <taxon>Raphidocelis</taxon>
    </lineage>
</organism>
<sequence length="465" mass="48877">MARLLRRCALPLLIASLGWGLARAELDCSSYGSTYDPPPRGAPPDAVKLKDAGFVRAKDGSAVQMKAISWFGVNDNGTAKVESLWSGGDAAALDVATIAYQLRAHGFNALRLPFTFADLRAPVKKAWERQGCGKVTLGSGGTAPGSTGAAAAPAGGQGGAAACSWYLPDSSPLDRYLWSLQWFVANGFYVLAEFRPAGPDATARNGAAFVDAWKWLWRRAACLPNFREDLAGRVFVDLMGDPDAAGHRWEAVAEPDGGVVPGLTELYLAAMDALWADTPERAVFFVEGAGQGGDDRWGSGFDTDKATIAVNEFSDPNPFFKALLKKPYRAAVVVCPHVYDNAAPPPALDAGLPPPGDGHGHGGQAPPRAAPWPAGPGPIKVMDTTFGYLARDGYCADKDCQRFPVAVGEFTSRLANAPRLAELNAFAAQLAEEGVEYGGVGTWRFWGFEDGGRAGASAGGSPGAS</sequence>
<dbReference type="OrthoDB" id="442731at2759"/>
<evidence type="ECO:0000313" key="3">
    <source>
        <dbReference type="EMBL" id="GBF99351.1"/>
    </source>
</evidence>
<name>A0A2V0PHR1_9CHLO</name>
<dbReference type="EMBL" id="BDRX01000154">
    <property type="protein sequence ID" value="GBF99351.1"/>
    <property type="molecule type" value="Genomic_DNA"/>
</dbReference>
<evidence type="ECO:0000256" key="1">
    <source>
        <dbReference type="SAM" id="MobiDB-lite"/>
    </source>
</evidence>
<feature type="compositionally biased region" description="Pro residues" evidence="1">
    <location>
        <begin position="346"/>
        <end position="356"/>
    </location>
</feature>
<feature type="signal peptide" evidence="2">
    <location>
        <begin position="1"/>
        <end position="24"/>
    </location>
</feature>
<keyword evidence="3" id="KW-0378">Hydrolase</keyword>
<dbReference type="SUPFAM" id="SSF51445">
    <property type="entry name" value="(Trans)glycosidases"/>
    <property type="match status" value="1"/>
</dbReference>
<dbReference type="AlphaFoldDB" id="A0A2V0PHR1"/>
<evidence type="ECO:0000256" key="2">
    <source>
        <dbReference type="SAM" id="SignalP"/>
    </source>
</evidence>
<proteinExistence type="predicted"/>
<dbReference type="Gene3D" id="3.20.20.80">
    <property type="entry name" value="Glycosidases"/>
    <property type="match status" value="1"/>
</dbReference>
<gene>
    <name evidence="3" type="ORF">Rsub_11763</name>
</gene>